<keyword evidence="9" id="KW-1185">Reference proteome</keyword>
<dbReference type="EnsemblBacteria" id="ABL77858">
    <property type="protein sequence ID" value="ABL77858"/>
    <property type="gene ID" value="Tpen_0449"/>
</dbReference>
<feature type="binding site" evidence="6">
    <location>
        <position position="46"/>
    </location>
    <ligand>
        <name>Zn(2+)</name>
        <dbReference type="ChEBI" id="CHEBI:29105"/>
    </ligand>
</feature>
<keyword evidence="3 6" id="KW-0862">Zinc</keyword>
<dbReference type="HOGENOM" id="CLU_179743_1_0_2"/>
<dbReference type="OrthoDB" id="25142at2157"/>
<reference evidence="9" key="1">
    <citation type="journal article" date="2008" name="J. Bacteriol.">
        <title>Genome sequence of Thermofilum pendens reveals an exceptional loss of biosynthetic pathways without genome reduction.</title>
        <authorList>
            <person name="Anderson I."/>
            <person name="Rodriguez J."/>
            <person name="Susanti D."/>
            <person name="Porat I."/>
            <person name="Reich C."/>
            <person name="Ulrich L.E."/>
            <person name="Elkins J.G."/>
            <person name="Mavromatis K."/>
            <person name="Lykidis A."/>
            <person name="Kim E."/>
            <person name="Thompson L.S."/>
            <person name="Nolan M."/>
            <person name="Land M."/>
            <person name="Copeland A."/>
            <person name="Lapidus A."/>
            <person name="Lucas S."/>
            <person name="Detter C."/>
            <person name="Zhulin I.B."/>
            <person name="Olsen G.J."/>
            <person name="Whitman W."/>
            <person name="Mukhopadhyay B."/>
            <person name="Bristow J."/>
            <person name="Kyrpides N."/>
        </authorList>
    </citation>
    <scope>NUCLEOTIDE SEQUENCE [LARGE SCALE GENOMIC DNA]</scope>
    <source>
        <strain evidence="9">DSM 2475 / Hrk 5</strain>
    </source>
</reference>
<evidence type="ECO:0000256" key="4">
    <source>
        <dbReference type="ARBA" id="ARBA00022980"/>
    </source>
</evidence>
<dbReference type="GO" id="GO:0003735">
    <property type="term" value="F:structural constituent of ribosome"/>
    <property type="evidence" value="ECO:0007669"/>
    <property type="project" value="InterPro"/>
</dbReference>
<feature type="binding site" evidence="6">
    <location>
        <position position="27"/>
    </location>
    <ligand>
        <name>Zn(2+)</name>
        <dbReference type="ChEBI" id="CHEBI:29105"/>
    </ligand>
</feature>
<evidence type="ECO:0000313" key="9">
    <source>
        <dbReference type="Proteomes" id="UP000000641"/>
    </source>
</evidence>
<dbReference type="KEGG" id="tpe:Tpen_0449"/>
<dbReference type="GO" id="GO:0006412">
    <property type="term" value="P:translation"/>
    <property type="evidence" value="ECO:0007669"/>
    <property type="project" value="UniProtKB-UniRule"/>
</dbReference>
<evidence type="ECO:0000256" key="6">
    <source>
        <dbReference type="HAMAP-Rule" id="MF_00777"/>
    </source>
</evidence>
<keyword evidence="1 6" id="KW-0479">Metal-binding</keyword>
<evidence type="ECO:0000256" key="2">
    <source>
        <dbReference type="ARBA" id="ARBA00022771"/>
    </source>
</evidence>
<feature type="binding site" evidence="6">
    <location>
        <position position="24"/>
    </location>
    <ligand>
        <name>Zn(2+)</name>
        <dbReference type="ChEBI" id="CHEBI:29105"/>
    </ligand>
</feature>
<evidence type="ECO:0000259" key="7">
    <source>
        <dbReference type="SMART" id="SM01402"/>
    </source>
</evidence>
<comment type="cofactor">
    <cofactor evidence="6">
        <name>Zn(2+)</name>
        <dbReference type="ChEBI" id="CHEBI:29105"/>
    </cofactor>
    <text evidence="6">Binds 1 zinc ion per subunit.</text>
</comment>
<dbReference type="GeneID" id="41582991"/>
<name>A1RXC8_THEPD</name>
<dbReference type="AlphaFoldDB" id="A1RXC8"/>
<dbReference type="GO" id="GO:0005840">
    <property type="term" value="C:ribosome"/>
    <property type="evidence" value="ECO:0007669"/>
    <property type="project" value="UniProtKB-KW"/>
</dbReference>
<comment type="caution">
    <text evidence="6">Lacks conserved residue(s) required for the propagation of feature annotation.</text>
</comment>
<dbReference type="Pfam" id="PF01599">
    <property type="entry name" value="Ribosomal_S27"/>
    <property type="match status" value="1"/>
</dbReference>
<feature type="domain" description="Small ribosomal subunit protein eS31" evidence="7">
    <location>
        <begin position="4"/>
        <end position="49"/>
    </location>
</feature>
<sequence>MAKVHELYEYDYKTGTIRLKNKKCPRCGSIMAHHLKPVERWHCGKCGYTEYRT</sequence>
<dbReference type="STRING" id="368408.Tpen_0449"/>
<comment type="similarity">
    <text evidence="6">Belongs to the eukaryotic ribosomal protein eS31 family.</text>
</comment>
<dbReference type="GO" id="GO:1990904">
    <property type="term" value="C:ribonucleoprotein complex"/>
    <property type="evidence" value="ECO:0007669"/>
    <property type="project" value="UniProtKB-KW"/>
</dbReference>
<dbReference type="eggNOG" id="arCOG04183">
    <property type="taxonomic scope" value="Archaea"/>
</dbReference>
<dbReference type="Proteomes" id="UP000000641">
    <property type="component" value="Chromosome"/>
</dbReference>
<organism evidence="8 9">
    <name type="scientific">Thermofilum pendens (strain DSM 2475 / Hrk 5)</name>
    <dbReference type="NCBI Taxonomy" id="368408"/>
    <lineage>
        <taxon>Archaea</taxon>
        <taxon>Thermoproteota</taxon>
        <taxon>Thermoprotei</taxon>
        <taxon>Thermofilales</taxon>
        <taxon>Thermofilaceae</taxon>
        <taxon>Thermofilum</taxon>
    </lineage>
</organism>
<proteinExistence type="inferred from homology"/>
<comment type="subunit">
    <text evidence="6">Part of the 30S ribosomal subunit.</text>
</comment>
<dbReference type="InterPro" id="IPR002906">
    <property type="entry name" value="Ribosomal_eS31"/>
</dbReference>
<evidence type="ECO:0000256" key="3">
    <source>
        <dbReference type="ARBA" id="ARBA00022833"/>
    </source>
</evidence>
<evidence type="ECO:0000256" key="1">
    <source>
        <dbReference type="ARBA" id="ARBA00022723"/>
    </source>
</evidence>
<gene>
    <name evidence="6" type="primary">rps27ae</name>
    <name evidence="8" type="ordered locus">Tpen_0449</name>
</gene>
<dbReference type="GO" id="GO:0008270">
    <property type="term" value="F:zinc ion binding"/>
    <property type="evidence" value="ECO:0007669"/>
    <property type="project" value="UniProtKB-UniRule"/>
</dbReference>
<keyword evidence="2 6" id="KW-0863">Zinc-finger</keyword>
<protein>
    <recommendedName>
        <fullName evidence="6">Small ribosomal subunit protein eS31</fullName>
    </recommendedName>
</protein>
<dbReference type="Gene3D" id="6.20.50.180">
    <property type="match status" value="1"/>
</dbReference>
<evidence type="ECO:0000313" key="8">
    <source>
        <dbReference type="EMBL" id="ABL77858.1"/>
    </source>
</evidence>
<dbReference type="EMBL" id="CP000505">
    <property type="protein sequence ID" value="ABL77858.1"/>
    <property type="molecule type" value="Genomic_DNA"/>
</dbReference>
<dbReference type="SUPFAM" id="SSF57829">
    <property type="entry name" value="Zn-binding ribosomal proteins"/>
    <property type="match status" value="1"/>
</dbReference>
<keyword evidence="5 6" id="KW-0687">Ribonucleoprotein</keyword>
<dbReference type="RefSeq" id="WP_011752123.1">
    <property type="nucleotide sequence ID" value="NC_008698.1"/>
</dbReference>
<dbReference type="NCBIfam" id="NF001669">
    <property type="entry name" value="PRK00432.1"/>
    <property type="match status" value="1"/>
</dbReference>
<dbReference type="SMART" id="SM01402">
    <property type="entry name" value="Ribosomal_S27"/>
    <property type="match status" value="1"/>
</dbReference>
<evidence type="ECO:0000256" key="5">
    <source>
        <dbReference type="ARBA" id="ARBA00023274"/>
    </source>
</evidence>
<feature type="binding site" evidence="6">
    <location>
        <position position="43"/>
    </location>
    <ligand>
        <name>Zn(2+)</name>
        <dbReference type="ChEBI" id="CHEBI:29105"/>
    </ligand>
</feature>
<keyword evidence="4 6" id="KW-0689">Ribosomal protein</keyword>
<accession>A1RXC8</accession>
<dbReference type="InterPro" id="IPR022845">
    <property type="entry name" value="Ribosomal_eS31_arc"/>
</dbReference>
<dbReference type="InterPro" id="IPR011332">
    <property type="entry name" value="Ribosomal_zn-bd"/>
</dbReference>
<dbReference type="HAMAP" id="MF_00777">
    <property type="entry name" value="Ribosomal_eS31"/>
    <property type="match status" value="1"/>
</dbReference>